<feature type="domain" description="Aminotransferase class I/classII large" evidence="2">
    <location>
        <begin position="35"/>
        <end position="380"/>
    </location>
</feature>
<keyword evidence="1 3" id="KW-0808">Transferase</keyword>
<dbReference type="SUPFAM" id="SSF53383">
    <property type="entry name" value="PLP-dependent transferases"/>
    <property type="match status" value="1"/>
</dbReference>
<dbReference type="RefSeq" id="WP_083049075.1">
    <property type="nucleotide sequence ID" value="NZ_MWQY01000005.1"/>
</dbReference>
<dbReference type="PROSITE" id="PS00105">
    <property type="entry name" value="AA_TRANSFER_CLASS_1"/>
    <property type="match status" value="1"/>
</dbReference>
<sequence>MAISRKILSTMEKSSWIRRMFEAGAKLKAEHGNDNVFDFSLGNPNLEPPREFQEALSRQAAETSSGLHSYMPNAGYPAVREKVAAYISGEYGIPLDAGNVIMTVGAGGALNVALKSLINHGDYILCPSPYFMEYQFYCDNHGGILNTVPTGPDFLPNIERLAEEIGPRTAALIINFPNNPTGTVYTQEYLDRLGEMLTARSREINRTIYLISDEPYRKIVYGEVEPGSVFKAYPHSLIATSYSKDLSIPGERIGWLAIHPEAEDMKNLVNAAILCNRILGYVNAPAFMQRIVGELQGVSADIEVYRRKRDMICDVLADAGYEFTRPAGTFYLFPKAPGGDDLRLVQALQQERILTVPGRGFGREGFFRIAFCVDDATIEGSAEGFKKVLRQFK</sequence>
<dbReference type="GO" id="GO:0030170">
    <property type="term" value="F:pyridoxal phosphate binding"/>
    <property type="evidence" value="ECO:0007669"/>
    <property type="project" value="InterPro"/>
</dbReference>
<dbReference type="STRING" id="1963862.B4O97_05640"/>
<keyword evidence="1 3" id="KW-0032">Aminotransferase</keyword>
<keyword evidence="4" id="KW-1185">Reference proteome</keyword>
<dbReference type="AlphaFoldDB" id="A0A1Y1S030"/>
<evidence type="ECO:0000313" key="4">
    <source>
        <dbReference type="Proteomes" id="UP000192343"/>
    </source>
</evidence>
<dbReference type="InterPro" id="IPR004839">
    <property type="entry name" value="Aminotransferase_I/II_large"/>
</dbReference>
<dbReference type="GO" id="GO:0008483">
    <property type="term" value="F:transaminase activity"/>
    <property type="evidence" value="ECO:0007669"/>
    <property type="project" value="UniProtKB-KW"/>
</dbReference>
<dbReference type="PANTHER" id="PTHR42691:SF1">
    <property type="entry name" value="ASPARTATE AMINOTRANSFERASE YHDR-RELATED"/>
    <property type="match status" value="1"/>
</dbReference>
<proteinExistence type="inferred from homology"/>
<evidence type="ECO:0000256" key="1">
    <source>
        <dbReference type="RuleBase" id="RU000481"/>
    </source>
</evidence>
<dbReference type="InterPro" id="IPR015424">
    <property type="entry name" value="PyrdxlP-dep_Trfase"/>
</dbReference>
<organism evidence="3 4">
    <name type="scientific">Marispirochaeta aestuarii</name>
    <dbReference type="NCBI Taxonomy" id="1963862"/>
    <lineage>
        <taxon>Bacteria</taxon>
        <taxon>Pseudomonadati</taxon>
        <taxon>Spirochaetota</taxon>
        <taxon>Spirochaetia</taxon>
        <taxon>Spirochaetales</taxon>
        <taxon>Spirochaetaceae</taxon>
        <taxon>Marispirochaeta</taxon>
    </lineage>
</organism>
<comment type="caution">
    <text evidence="3">The sequence shown here is derived from an EMBL/GenBank/DDBJ whole genome shotgun (WGS) entry which is preliminary data.</text>
</comment>
<dbReference type="CDD" id="cd00609">
    <property type="entry name" value="AAT_like"/>
    <property type="match status" value="1"/>
</dbReference>
<dbReference type="Pfam" id="PF00155">
    <property type="entry name" value="Aminotran_1_2"/>
    <property type="match status" value="1"/>
</dbReference>
<dbReference type="Gene3D" id="3.40.640.10">
    <property type="entry name" value="Type I PLP-dependent aspartate aminotransferase-like (Major domain)"/>
    <property type="match status" value="1"/>
</dbReference>
<name>A0A1Y1S030_9SPIO</name>
<reference evidence="3 4" key="1">
    <citation type="submission" date="2017-03" db="EMBL/GenBank/DDBJ databases">
        <title>Draft Genome sequence of Marispirochaeta sp. strain JC444.</title>
        <authorList>
            <person name="Shivani Y."/>
            <person name="Subhash Y."/>
            <person name="Sasikala C."/>
            <person name="Ramana C."/>
        </authorList>
    </citation>
    <scope>NUCLEOTIDE SEQUENCE [LARGE SCALE GENOMIC DNA]</scope>
    <source>
        <strain evidence="3 4">JC444</strain>
    </source>
</reference>
<protein>
    <recommendedName>
        <fullName evidence="1">Aminotransferase</fullName>
        <ecNumber evidence="1">2.6.1.-</ecNumber>
    </recommendedName>
</protein>
<comment type="cofactor">
    <cofactor evidence="1">
        <name>pyridoxal 5'-phosphate</name>
        <dbReference type="ChEBI" id="CHEBI:597326"/>
    </cofactor>
</comment>
<comment type="similarity">
    <text evidence="1">Belongs to the class-I pyridoxal-phosphate-dependent aminotransferase family.</text>
</comment>
<dbReference type="OrthoDB" id="367386at2"/>
<dbReference type="EC" id="2.6.1.-" evidence="1"/>
<evidence type="ECO:0000259" key="2">
    <source>
        <dbReference type="Pfam" id="PF00155"/>
    </source>
</evidence>
<dbReference type="InterPro" id="IPR015421">
    <property type="entry name" value="PyrdxlP-dep_Trfase_major"/>
</dbReference>
<dbReference type="Proteomes" id="UP000192343">
    <property type="component" value="Unassembled WGS sequence"/>
</dbReference>
<dbReference type="InterPro" id="IPR004838">
    <property type="entry name" value="NHTrfase_class1_PyrdxlP-BS"/>
</dbReference>
<dbReference type="NCBIfam" id="NF005305">
    <property type="entry name" value="PRK06836.1"/>
    <property type="match status" value="1"/>
</dbReference>
<accession>A0A1Y1S030</accession>
<dbReference type="PANTHER" id="PTHR42691">
    <property type="entry name" value="ASPARTATE AMINOTRANSFERASE YHDR-RELATED"/>
    <property type="match status" value="1"/>
</dbReference>
<gene>
    <name evidence="3" type="ORF">B4O97_05640</name>
</gene>
<dbReference type="EMBL" id="MWQY01000005">
    <property type="protein sequence ID" value="ORC36554.1"/>
    <property type="molecule type" value="Genomic_DNA"/>
</dbReference>
<evidence type="ECO:0000313" key="3">
    <source>
        <dbReference type="EMBL" id="ORC36554.1"/>
    </source>
</evidence>